<accession>A0ABS8T7V4</accession>
<keyword evidence="2" id="KW-1185">Reference proteome</keyword>
<comment type="caution">
    <text evidence="1">The sequence shown here is derived from an EMBL/GenBank/DDBJ whole genome shotgun (WGS) entry which is preliminary data.</text>
</comment>
<proteinExistence type="predicted"/>
<evidence type="ECO:0000313" key="1">
    <source>
        <dbReference type="EMBL" id="MCD7466674.1"/>
    </source>
</evidence>
<gene>
    <name evidence="1" type="ORF">HAX54_003600</name>
</gene>
<organism evidence="1 2">
    <name type="scientific">Datura stramonium</name>
    <name type="common">Jimsonweed</name>
    <name type="synonym">Common thornapple</name>
    <dbReference type="NCBI Taxonomy" id="4076"/>
    <lineage>
        <taxon>Eukaryota</taxon>
        <taxon>Viridiplantae</taxon>
        <taxon>Streptophyta</taxon>
        <taxon>Embryophyta</taxon>
        <taxon>Tracheophyta</taxon>
        <taxon>Spermatophyta</taxon>
        <taxon>Magnoliopsida</taxon>
        <taxon>eudicotyledons</taxon>
        <taxon>Gunneridae</taxon>
        <taxon>Pentapetalae</taxon>
        <taxon>asterids</taxon>
        <taxon>lamiids</taxon>
        <taxon>Solanales</taxon>
        <taxon>Solanaceae</taxon>
        <taxon>Solanoideae</taxon>
        <taxon>Datureae</taxon>
        <taxon>Datura</taxon>
    </lineage>
</organism>
<name>A0ABS8T7V4_DATST</name>
<dbReference type="Proteomes" id="UP000823775">
    <property type="component" value="Unassembled WGS sequence"/>
</dbReference>
<evidence type="ECO:0000313" key="2">
    <source>
        <dbReference type="Proteomes" id="UP000823775"/>
    </source>
</evidence>
<protein>
    <submittedName>
        <fullName evidence="1">Uncharacterized protein</fullName>
    </submittedName>
</protein>
<reference evidence="1 2" key="1">
    <citation type="journal article" date="2021" name="BMC Genomics">
        <title>Datura genome reveals duplications of psychoactive alkaloid biosynthetic genes and high mutation rate following tissue culture.</title>
        <authorList>
            <person name="Rajewski A."/>
            <person name="Carter-House D."/>
            <person name="Stajich J."/>
            <person name="Litt A."/>
        </authorList>
    </citation>
    <scope>NUCLEOTIDE SEQUENCE [LARGE SCALE GENOMIC DNA]</scope>
    <source>
        <strain evidence="1">AR-01</strain>
    </source>
</reference>
<dbReference type="EMBL" id="JACEIK010001163">
    <property type="protein sequence ID" value="MCD7466674.1"/>
    <property type="molecule type" value="Genomic_DNA"/>
</dbReference>
<sequence>MAISSKRRVRVVGTGHKRRVQCQFYYQYDPPNEEEIDLENVDLTNVNVYKGVKKETREEEVHQTGFDDIKDALEILIAQHRSMMERIAVQDDNIIELQKILTAMASNSAEIGEEVPLAMPLHKKTQKLGAGLQ</sequence>